<evidence type="ECO:0000256" key="14">
    <source>
        <dbReference type="HAMAP-Rule" id="MF_00047"/>
    </source>
</evidence>
<dbReference type="GO" id="GO:0008716">
    <property type="term" value="F:D-alanine-D-alanine ligase activity"/>
    <property type="evidence" value="ECO:0007669"/>
    <property type="project" value="UniProtKB-UniRule"/>
</dbReference>
<comment type="pathway">
    <text evidence="14">Cell wall biogenesis; peptidoglycan biosynthesis.</text>
</comment>
<keyword evidence="5 14" id="KW-0436">Ligase</keyword>
<evidence type="ECO:0000256" key="12">
    <source>
        <dbReference type="ARBA" id="ARBA00023211"/>
    </source>
</evidence>
<feature type="active site" evidence="15">
    <location>
        <position position="284"/>
    </location>
</feature>
<dbReference type="SUPFAM" id="SSF52440">
    <property type="entry name" value="PreATP-grasp domain"/>
    <property type="match status" value="1"/>
</dbReference>
<dbReference type="InterPro" id="IPR011761">
    <property type="entry name" value="ATP-grasp"/>
</dbReference>
<name>A0A6M8J0W1_9ACTN</name>
<evidence type="ECO:0000256" key="2">
    <source>
        <dbReference type="ARBA" id="ARBA00004496"/>
    </source>
</evidence>
<dbReference type="GO" id="GO:0005524">
    <property type="term" value="F:ATP binding"/>
    <property type="evidence" value="ECO:0007669"/>
    <property type="project" value="UniProtKB-UniRule"/>
</dbReference>
<proteinExistence type="inferred from homology"/>
<dbReference type="GO" id="GO:0005737">
    <property type="term" value="C:cytoplasm"/>
    <property type="evidence" value="ECO:0007669"/>
    <property type="project" value="UniProtKB-SubCell"/>
</dbReference>
<organism evidence="19 20">
    <name type="scientific">Berryella wangjianweii</name>
    <dbReference type="NCBI Taxonomy" id="2734634"/>
    <lineage>
        <taxon>Bacteria</taxon>
        <taxon>Bacillati</taxon>
        <taxon>Actinomycetota</taxon>
        <taxon>Coriobacteriia</taxon>
        <taxon>Eggerthellales</taxon>
        <taxon>Eggerthellaceae</taxon>
        <taxon>Berryella</taxon>
    </lineage>
</organism>
<feature type="binding site" evidence="16">
    <location>
        <position position="273"/>
    </location>
    <ligand>
        <name>Mg(2+)</name>
        <dbReference type="ChEBI" id="CHEBI:18420"/>
        <label>1</label>
    </ligand>
</feature>
<keyword evidence="6 16" id="KW-0479">Metal-binding</keyword>
<dbReference type="PROSITE" id="PS00844">
    <property type="entry name" value="DALA_DALA_LIGASE_2"/>
    <property type="match status" value="1"/>
</dbReference>
<dbReference type="InterPro" id="IPR000291">
    <property type="entry name" value="D-Ala_lig_Van_CS"/>
</dbReference>
<comment type="catalytic activity">
    <reaction evidence="14">
        <text>2 D-alanine + ATP = D-alanyl-D-alanine + ADP + phosphate + H(+)</text>
        <dbReference type="Rhea" id="RHEA:11224"/>
        <dbReference type="ChEBI" id="CHEBI:15378"/>
        <dbReference type="ChEBI" id="CHEBI:30616"/>
        <dbReference type="ChEBI" id="CHEBI:43474"/>
        <dbReference type="ChEBI" id="CHEBI:57416"/>
        <dbReference type="ChEBI" id="CHEBI:57822"/>
        <dbReference type="ChEBI" id="CHEBI:456216"/>
        <dbReference type="EC" id="6.3.2.4"/>
    </reaction>
</comment>
<evidence type="ECO:0000313" key="20">
    <source>
        <dbReference type="Proteomes" id="UP000503297"/>
    </source>
</evidence>
<evidence type="ECO:0000256" key="1">
    <source>
        <dbReference type="ARBA" id="ARBA00001936"/>
    </source>
</evidence>
<evidence type="ECO:0000313" key="19">
    <source>
        <dbReference type="EMBL" id="QKF07610.1"/>
    </source>
</evidence>
<dbReference type="InterPro" id="IPR013815">
    <property type="entry name" value="ATP_grasp_subdomain_1"/>
</dbReference>
<dbReference type="PANTHER" id="PTHR23132:SF23">
    <property type="entry name" value="D-ALANINE--D-ALANINE LIGASE B"/>
    <property type="match status" value="1"/>
</dbReference>
<dbReference type="FunFam" id="3.30.470.20:FF:000008">
    <property type="entry name" value="D-alanine--D-alanine ligase"/>
    <property type="match status" value="1"/>
</dbReference>
<comment type="similarity">
    <text evidence="3 14">Belongs to the D-alanine--D-alanine ligase family.</text>
</comment>
<dbReference type="InterPro" id="IPR011095">
    <property type="entry name" value="Dala_Dala_lig_C"/>
</dbReference>
<evidence type="ECO:0000256" key="3">
    <source>
        <dbReference type="ARBA" id="ARBA00010871"/>
    </source>
</evidence>
<evidence type="ECO:0000256" key="6">
    <source>
        <dbReference type="ARBA" id="ARBA00022723"/>
    </source>
</evidence>
<dbReference type="EC" id="6.3.2.4" evidence="14"/>
<feature type="active site" evidence="15">
    <location>
        <position position="150"/>
    </location>
</feature>
<dbReference type="InterPro" id="IPR011127">
    <property type="entry name" value="Dala_Dala_lig_N"/>
</dbReference>
<keyword evidence="12 16" id="KW-0464">Manganese</keyword>
<dbReference type="NCBIfam" id="NF002378">
    <property type="entry name" value="PRK01372.1"/>
    <property type="match status" value="1"/>
</dbReference>
<feature type="binding site" evidence="16">
    <location>
        <position position="275"/>
    </location>
    <ligand>
        <name>Mg(2+)</name>
        <dbReference type="ChEBI" id="CHEBI:18420"/>
        <label>2</label>
    </ligand>
</feature>
<reference evidence="20" key="1">
    <citation type="submission" date="2020-05" db="EMBL/GenBank/DDBJ databases">
        <title>Novel species in genus Nocardioides.</title>
        <authorList>
            <person name="Zhang G."/>
        </authorList>
    </citation>
    <scope>NUCLEOTIDE SEQUENCE [LARGE SCALE GENOMIC DNA]</scope>
    <source>
        <strain evidence="20">zg-1050</strain>
    </source>
</reference>
<dbReference type="Pfam" id="PF07478">
    <property type="entry name" value="Dala_Dala_lig_C"/>
    <property type="match status" value="1"/>
</dbReference>
<keyword evidence="13 14" id="KW-0961">Cell wall biogenesis/degradation</keyword>
<dbReference type="PIRSF" id="PIRSF039102">
    <property type="entry name" value="Ddl/VanB"/>
    <property type="match status" value="1"/>
</dbReference>
<dbReference type="Gene3D" id="3.30.1490.20">
    <property type="entry name" value="ATP-grasp fold, A domain"/>
    <property type="match status" value="1"/>
</dbReference>
<keyword evidence="7 17" id="KW-0547">Nucleotide-binding</keyword>
<keyword evidence="9 16" id="KW-0460">Magnesium</keyword>
<dbReference type="Pfam" id="PF01820">
    <property type="entry name" value="Dala_Dala_lig_N"/>
    <property type="match status" value="1"/>
</dbReference>
<dbReference type="GO" id="GO:0008360">
    <property type="term" value="P:regulation of cell shape"/>
    <property type="evidence" value="ECO:0007669"/>
    <property type="project" value="UniProtKB-KW"/>
</dbReference>
<keyword evidence="20" id="KW-1185">Reference proteome</keyword>
<dbReference type="GO" id="GO:0009252">
    <property type="term" value="P:peptidoglycan biosynthetic process"/>
    <property type="evidence" value="ECO:0007669"/>
    <property type="project" value="UniProtKB-UniRule"/>
</dbReference>
<comment type="cofactor">
    <cofactor evidence="16">
        <name>Mg(2+)</name>
        <dbReference type="ChEBI" id="CHEBI:18420"/>
    </cofactor>
    <cofactor evidence="16">
        <name>Mn(2+)</name>
        <dbReference type="ChEBI" id="CHEBI:29035"/>
    </cofactor>
    <text evidence="16">Binds 2 magnesium or manganese ions per subunit.</text>
</comment>
<evidence type="ECO:0000256" key="13">
    <source>
        <dbReference type="ARBA" id="ARBA00023316"/>
    </source>
</evidence>
<dbReference type="Proteomes" id="UP000503297">
    <property type="component" value="Chromosome"/>
</dbReference>
<keyword evidence="8 17" id="KW-0067">ATP-binding</keyword>
<dbReference type="InterPro" id="IPR005905">
    <property type="entry name" value="D_ala_D_ala"/>
</dbReference>
<evidence type="ECO:0000256" key="7">
    <source>
        <dbReference type="ARBA" id="ARBA00022741"/>
    </source>
</evidence>
<sequence>MTTSERLRVALLYGGTSGEREISIASAEGAYEALCEGGHLVERIDTADKSQLGRLFNEQFDVAFICLHGRMGEDGSIQGLLEHVGIPYTGSGVLGSALALDKARAKVHYRAAGLRTPRGLTVHQDDRLPVDWIVEAVGLPCVVKPSTEGSALGVFVVTTPDELSASIEQASALDSAVLVEEYIAGVELTVAVLGNRELEALPVIQIVPAHEFYDFESKYAEGGSRHICPAEISEEATAEAQRLAMEAHVALGCRGMSRSDIIMNARGELYLLETNTIPGMTKTSLLPDAARVAGMSFPQLCERLVNLALER</sequence>
<dbReference type="Gene3D" id="3.30.470.20">
    <property type="entry name" value="ATP-grasp fold, B domain"/>
    <property type="match status" value="1"/>
</dbReference>
<evidence type="ECO:0000256" key="15">
    <source>
        <dbReference type="PIRSR" id="PIRSR039102-1"/>
    </source>
</evidence>
<evidence type="ECO:0000259" key="18">
    <source>
        <dbReference type="PROSITE" id="PS50975"/>
    </source>
</evidence>
<evidence type="ECO:0000256" key="5">
    <source>
        <dbReference type="ARBA" id="ARBA00022598"/>
    </source>
</evidence>
<dbReference type="AlphaFoldDB" id="A0A6M8J0W1"/>
<feature type="binding site" evidence="16">
    <location>
        <position position="273"/>
    </location>
    <ligand>
        <name>Mg(2+)</name>
        <dbReference type="ChEBI" id="CHEBI:18420"/>
        <label>2</label>
    </ligand>
</feature>
<dbReference type="PROSITE" id="PS50975">
    <property type="entry name" value="ATP_GRASP"/>
    <property type="match status" value="1"/>
</dbReference>
<keyword evidence="11 14" id="KW-0573">Peptidoglycan synthesis</keyword>
<comment type="subcellular location">
    <subcellularLocation>
        <location evidence="2 14">Cytoplasm</location>
    </subcellularLocation>
</comment>
<gene>
    <name evidence="14" type="primary">ddl</name>
    <name evidence="19" type="ORF">HLV38_05385</name>
</gene>
<evidence type="ECO:0000256" key="4">
    <source>
        <dbReference type="ARBA" id="ARBA00022490"/>
    </source>
</evidence>
<feature type="binding site" evidence="16">
    <location>
        <position position="260"/>
    </location>
    <ligand>
        <name>Mg(2+)</name>
        <dbReference type="ChEBI" id="CHEBI:18420"/>
        <label>1</label>
    </ligand>
</feature>
<dbReference type="GO" id="GO:0071555">
    <property type="term" value="P:cell wall organization"/>
    <property type="evidence" value="ECO:0007669"/>
    <property type="project" value="UniProtKB-KW"/>
</dbReference>
<evidence type="ECO:0000256" key="16">
    <source>
        <dbReference type="PIRSR" id="PIRSR039102-3"/>
    </source>
</evidence>
<accession>A0A6M8J0W1</accession>
<protein>
    <recommendedName>
        <fullName evidence="14">D-alanine--D-alanine ligase</fullName>
        <ecNumber evidence="14">6.3.2.4</ecNumber>
    </recommendedName>
    <alternativeName>
        <fullName evidence="14">D-Ala-D-Ala ligase</fullName>
    </alternativeName>
    <alternativeName>
        <fullName evidence="14">D-alanylalanine synthetase</fullName>
    </alternativeName>
</protein>
<dbReference type="RefSeq" id="WP_173164874.1">
    <property type="nucleotide sequence ID" value="NZ_CP053716.1"/>
</dbReference>
<evidence type="ECO:0000256" key="8">
    <source>
        <dbReference type="ARBA" id="ARBA00022840"/>
    </source>
</evidence>
<evidence type="ECO:0000256" key="9">
    <source>
        <dbReference type="ARBA" id="ARBA00022842"/>
    </source>
</evidence>
<dbReference type="GO" id="GO:0046872">
    <property type="term" value="F:metal ion binding"/>
    <property type="evidence" value="ECO:0007669"/>
    <property type="project" value="UniProtKB-KW"/>
</dbReference>
<feature type="active site" evidence="15">
    <location>
        <position position="19"/>
    </location>
</feature>
<dbReference type="SUPFAM" id="SSF56059">
    <property type="entry name" value="Glutathione synthetase ATP-binding domain-like"/>
    <property type="match status" value="1"/>
</dbReference>
<dbReference type="KEGG" id="bwa:HLV38_05385"/>
<feature type="domain" description="ATP-grasp" evidence="18">
    <location>
        <begin position="106"/>
        <end position="306"/>
    </location>
</feature>
<dbReference type="PANTHER" id="PTHR23132">
    <property type="entry name" value="D-ALANINE--D-ALANINE LIGASE"/>
    <property type="match status" value="1"/>
</dbReference>
<dbReference type="NCBIfam" id="TIGR01205">
    <property type="entry name" value="D_ala_D_alaTIGR"/>
    <property type="match status" value="1"/>
</dbReference>
<evidence type="ECO:0000256" key="10">
    <source>
        <dbReference type="ARBA" id="ARBA00022960"/>
    </source>
</evidence>
<comment type="function">
    <text evidence="14">Cell wall formation.</text>
</comment>
<dbReference type="PROSITE" id="PS00843">
    <property type="entry name" value="DALA_DALA_LIGASE_1"/>
    <property type="match status" value="1"/>
</dbReference>
<keyword evidence="4 14" id="KW-0963">Cytoplasm</keyword>
<dbReference type="EMBL" id="CP053716">
    <property type="protein sequence ID" value="QKF07610.1"/>
    <property type="molecule type" value="Genomic_DNA"/>
</dbReference>
<dbReference type="Gene3D" id="3.40.50.20">
    <property type="match status" value="1"/>
</dbReference>
<dbReference type="InterPro" id="IPR016185">
    <property type="entry name" value="PreATP-grasp_dom_sf"/>
</dbReference>
<dbReference type="HAMAP" id="MF_00047">
    <property type="entry name" value="Dala_Dala_lig"/>
    <property type="match status" value="1"/>
</dbReference>
<comment type="cofactor">
    <cofactor evidence="1">
        <name>Mn(2+)</name>
        <dbReference type="ChEBI" id="CHEBI:29035"/>
    </cofactor>
</comment>
<keyword evidence="10 14" id="KW-0133">Cell shape</keyword>
<evidence type="ECO:0000256" key="17">
    <source>
        <dbReference type="PROSITE-ProRule" id="PRU00409"/>
    </source>
</evidence>
<dbReference type="UniPathway" id="UPA00219"/>
<evidence type="ECO:0000256" key="11">
    <source>
        <dbReference type="ARBA" id="ARBA00022984"/>
    </source>
</evidence>